<dbReference type="EMBL" id="JAUTAS010000001">
    <property type="protein sequence ID" value="MDQ1107248.1"/>
    <property type="molecule type" value="Genomic_DNA"/>
</dbReference>
<accession>A0AAP5AGR1</accession>
<evidence type="ECO:0000313" key="1">
    <source>
        <dbReference type="EMBL" id="MDQ1107248.1"/>
    </source>
</evidence>
<evidence type="ECO:0000313" key="2">
    <source>
        <dbReference type="Proteomes" id="UP001226084"/>
    </source>
</evidence>
<name>A0AAP5AGR1_9GAMM</name>
<reference evidence="1" key="1">
    <citation type="submission" date="2023-07" db="EMBL/GenBank/DDBJ databases">
        <title>Functional and genomic diversity of the sorghum phyllosphere microbiome.</title>
        <authorList>
            <person name="Shade A."/>
        </authorList>
    </citation>
    <scope>NUCLEOTIDE SEQUENCE</scope>
    <source>
        <strain evidence="1">SORGH_AS_0457</strain>
    </source>
</reference>
<gene>
    <name evidence="1" type="ORF">QE424_000407</name>
</gene>
<organism evidence="1 2">
    <name type="scientific">Stenotrophomonas rhizophila</name>
    <dbReference type="NCBI Taxonomy" id="216778"/>
    <lineage>
        <taxon>Bacteria</taxon>
        <taxon>Pseudomonadati</taxon>
        <taxon>Pseudomonadota</taxon>
        <taxon>Gammaproteobacteria</taxon>
        <taxon>Lysobacterales</taxon>
        <taxon>Lysobacteraceae</taxon>
        <taxon>Stenotrophomonas</taxon>
    </lineage>
</organism>
<comment type="caution">
    <text evidence="1">The sequence shown here is derived from an EMBL/GenBank/DDBJ whole genome shotgun (WGS) entry which is preliminary data.</text>
</comment>
<sequence length="72" mass="7984">MQQHVPQALPETGFIRLPEILRLYPVSKSTWWAGVRSGIYPSGCKISERTTAWRAEDIRALISSASESGAQP</sequence>
<dbReference type="AlphaFoldDB" id="A0AAP5AGR1"/>
<protein>
    <submittedName>
        <fullName evidence="1">Prophage regulatory protein</fullName>
    </submittedName>
</protein>
<dbReference type="Proteomes" id="UP001226084">
    <property type="component" value="Unassembled WGS sequence"/>
</dbReference>
<proteinExistence type="predicted"/>